<reference evidence="1 2" key="1">
    <citation type="journal article" date="2019" name="Sci. Rep.">
        <title>Orb-weaving spider Araneus ventricosus genome elucidates the spidroin gene catalogue.</title>
        <authorList>
            <person name="Kono N."/>
            <person name="Nakamura H."/>
            <person name="Ohtoshi R."/>
            <person name="Moran D.A.P."/>
            <person name="Shinohara A."/>
            <person name="Yoshida Y."/>
            <person name="Fujiwara M."/>
            <person name="Mori M."/>
            <person name="Tomita M."/>
            <person name="Arakawa K."/>
        </authorList>
    </citation>
    <scope>NUCLEOTIDE SEQUENCE [LARGE SCALE GENOMIC DNA]</scope>
</reference>
<dbReference type="EMBL" id="BGPR01008716">
    <property type="protein sequence ID" value="GBN35578.1"/>
    <property type="molecule type" value="Genomic_DNA"/>
</dbReference>
<sequence length="175" mass="20729">MKCEICEKVYKNESEHLKSLEHRNVMYKEFALEIKNMDDPLEENTGQNPLLPVHKFRLLIVGESDSGKTTLTILIIRELMDYFDVLLICAKNIHEPKYQKLVEDYTKYEDIEKEDIDMICKKLSKKDKKILLEDFQKYKKETVFASDLSEFITFEDLDETKKNLVVFDDCISEKD</sequence>
<proteinExistence type="predicted"/>
<dbReference type="AlphaFoldDB" id="A0A4Y2N814"/>
<comment type="caution">
    <text evidence="1">The sequence shown here is derived from an EMBL/GenBank/DDBJ whole genome shotgun (WGS) entry which is preliminary data.</text>
</comment>
<evidence type="ECO:0000313" key="1">
    <source>
        <dbReference type="EMBL" id="GBN35578.1"/>
    </source>
</evidence>
<name>A0A4Y2N814_ARAVE</name>
<evidence type="ECO:0000313" key="2">
    <source>
        <dbReference type="Proteomes" id="UP000499080"/>
    </source>
</evidence>
<dbReference type="Gene3D" id="3.40.50.300">
    <property type="entry name" value="P-loop containing nucleotide triphosphate hydrolases"/>
    <property type="match status" value="1"/>
</dbReference>
<protein>
    <submittedName>
        <fullName evidence="1">Uncharacterized protein</fullName>
    </submittedName>
</protein>
<keyword evidence="2" id="KW-1185">Reference proteome</keyword>
<dbReference type="Proteomes" id="UP000499080">
    <property type="component" value="Unassembled WGS sequence"/>
</dbReference>
<dbReference type="SUPFAM" id="SSF52540">
    <property type="entry name" value="P-loop containing nucleoside triphosphate hydrolases"/>
    <property type="match status" value="1"/>
</dbReference>
<organism evidence="1 2">
    <name type="scientific">Araneus ventricosus</name>
    <name type="common">Orbweaver spider</name>
    <name type="synonym">Epeira ventricosa</name>
    <dbReference type="NCBI Taxonomy" id="182803"/>
    <lineage>
        <taxon>Eukaryota</taxon>
        <taxon>Metazoa</taxon>
        <taxon>Ecdysozoa</taxon>
        <taxon>Arthropoda</taxon>
        <taxon>Chelicerata</taxon>
        <taxon>Arachnida</taxon>
        <taxon>Araneae</taxon>
        <taxon>Araneomorphae</taxon>
        <taxon>Entelegynae</taxon>
        <taxon>Araneoidea</taxon>
        <taxon>Araneidae</taxon>
        <taxon>Araneus</taxon>
    </lineage>
</organism>
<dbReference type="InterPro" id="IPR027417">
    <property type="entry name" value="P-loop_NTPase"/>
</dbReference>
<dbReference type="OrthoDB" id="6818379at2759"/>
<gene>
    <name evidence="1" type="ORF">AVEN_162587_1</name>
</gene>
<accession>A0A4Y2N814</accession>